<reference evidence="2 3" key="1">
    <citation type="journal article" date="2016" name="Nat. Commun.">
        <title>Thousands of microbial genomes shed light on interconnected biogeochemical processes in an aquifer system.</title>
        <authorList>
            <person name="Anantharaman K."/>
            <person name="Brown C.T."/>
            <person name="Hug L.A."/>
            <person name="Sharon I."/>
            <person name="Castelle C.J."/>
            <person name="Probst A.J."/>
            <person name="Thomas B.C."/>
            <person name="Singh A."/>
            <person name="Wilkins M.J."/>
            <person name="Karaoz U."/>
            <person name="Brodie E.L."/>
            <person name="Williams K.H."/>
            <person name="Hubbard S.S."/>
            <person name="Banfield J.F."/>
        </authorList>
    </citation>
    <scope>NUCLEOTIDE SEQUENCE [LARGE SCALE GENOMIC DNA]</scope>
</reference>
<name>A0A1G1WC67_9BACT</name>
<evidence type="ECO:0000313" key="2">
    <source>
        <dbReference type="EMBL" id="OGY24907.1"/>
    </source>
</evidence>
<protein>
    <recommendedName>
        <fullName evidence="1">MIP18 family-like domain-containing protein</fullName>
    </recommendedName>
</protein>
<dbReference type="PANTHER" id="PTHR42831:SF1">
    <property type="entry name" value="FE-S PROTEIN MATURATION AUXILIARY FACTOR YITW"/>
    <property type="match status" value="1"/>
</dbReference>
<dbReference type="Proteomes" id="UP000177103">
    <property type="component" value="Unassembled WGS sequence"/>
</dbReference>
<accession>A0A1G1WC67</accession>
<dbReference type="AlphaFoldDB" id="A0A1G1WC67"/>
<evidence type="ECO:0000259" key="1">
    <source>
        <dbReference type="Pfam" id="PF01883"/>
    </source>
</evidence>
<dbReference type="InterPro" id="IPR002744">
    <property type="entry name" value="MIP18-like"/>
</dbReference>
<dbReference type="Gene3D" id="3.30.300.130">
    <property type="entry name" value="Fe-S cluster assembly (FSCA)"/>
    <property type="match status" value="1"/>
</dbReference>
<gene>
    <name evidence="2" type="ORF">A2Y57_01170</name>
</gene>
<dbReference type="InterPro" id="IPR052339">
    <property type="entry name" value="Fe-S_Maturation_MIP18"/>
</dbReference>
<feature type="domain" description="MIP18 family-like" evidence="1">
    <location>
        <begin position="3"/>
        <end position="74"/>
    </location>
</feature>
<dbReference type="EMBL" id="MHCQ01000007">
    <property type="protein sequence ID" value="OGY24907.1"/>
    <property type="molecule type" value="Genomic_DNA"/>
</dbReference>
<organism evidence="2 3">
    <name type="scientific">Candidatus Woykebacteria bacterium RBG_13_40_7b</name>
    <dbReference type="NCBI Taxonomy" id="1802594"/>
    <lineage>
        <taxon>Bacteria</taxon>
        <taxon>Candidatus Woykeibacteriota</taxon>
    </lineage>
</organism>
<sequence length="98" mass="11191">MRKEVAGKLKEILDPELGINIVDLGLIYGIEEKEGEVKIRMTLTFPGCPLASFIEKAVVDKVFEGREIKNVQVEIVWEPAWSLEMVSEEARTQLGWFR</sequence>
<dbReference type="SUPFAM" id="SSF117916">
    <property type="entry name" value="Fe-S cluster assembly (FSCA) domain-like"/>
    <property type="match status" value="1"/>
</dbReference>
<evidence type="ECO:0000313" key="3">
    <source>
        <dbReference type="Proteomes" id="UP000177103"/>
    </source>
</evidence>
<comment type="caution">
    <text evidence="2">The sequence shown here is derived from an EMBL/GenBank/DDBJ whole genome shotgun (WGS) entry which is preliminary data.</text>
</comment>
<proteinExistence type="predicted"/>
<dbReference type="PANTHER" id="PTHR42831">
    <property type="entry name" value="FE-S PROTEIN MATURATION AUXILIARY FACTOR YITW"/>
    <property type="match status" value="1"/>
</dbReference>
<dbReference type="InterPro" id="IPR034904">
    <property type="entry name" value="FSCA_dom_sf"/>
</dbReference>
<dbReference type="Pfam" id="PF01883">
    <property type="entry name" value="FeS_assembly_P"/>
    <property type="match status" value="1"/>
</dbReference>